<organism evidence="1 2">
    <name type="scientific">Enterococcus canis</name>
    <dbReference type="NCBI Taxonomy" id="214095"/>
    <lineage>
        <taxon>Bacteria</taxon>
        <taxon>Bacillati</taxon>
        <taxon>Bacillota</taxon>
        <taxon>Bacilli</taxon>
        <taxon>Lactobacillales</taxon>
        <taxon>Enterococcaceae</taxon>
        <taxon>Enterococcus</taxon>
    </lineage>
</organism>
<evidence type="ECO:0000313" key="2">
    <source>
        <dbReference type="Proteomes" id="UP000181884"/>
    </source>
</evidence>
<dbReference type="AlphaFoldDB" id="A0A1L8RD85"/>
<reference evidence="1 2" key="1">
    <citation type="submission" date="2014-12" db="EMBL/GenBank/DDBJ databases">
        <title>Draft genome sequences of 29 type strains of Enterococci.</title>
        <authorList>
            <person name="Zhong Z."/>
            <person name="Sun Z."/>
            <person name="Liu W."/>
            <person name="Zhang W."/>
            <person name="Zhang H."/>
        </authorList>
    </citation>
    <scope>NUCLEOTIDE SEQUENCE [LARGE SCALE GENOMIC DNA]</scope>
    <source>
        <strain evidence="1 2">DSM 17029</strain>
    </source>
</reference>
<keyword evidence="2" id="KW-1185">Reference proteome</keyword>
<gene>
    <name evidence="1" type="ORF">RU97_GL002540</name>
</gene>
<evidence type="ECO:0008006" key="3">
    <source>
        <dbReference type="Google" id="ProtNLM"/>
    </source>
</evidence>
<evidence type="ECO:0000313" key="1">
    <source>
        <dbReference type="EMBL" id="OJG17750.1"/>
    </source>
</evidence>
<name>A0A1L8RD85_9ENTE</name>
<dbReference type="STRING" id="214095.RU97_GL002540"/>
<comment type="caution">
    <text evidence="1">The sequence shown here is derived from an EMBL/GenBank/DDBJ whole genome shotgun (WGS) entry which is preliminary data.</text>
</comment>
<dbReference type="Proteomes" id="UP000181884">
    <property type="component" value="Unassembled WGS sequence"/>
</dbReference>
<accession>A0A1L8RD85</accession>
<proteinExistence type="predicted"/>
<protein>
    <recommendedName>
        <fullName evidence="3">Nudix hydrolase domain-containing protein</fullName>
    </recommendedName>
</protein>
<dbReference type="EMBL" id="JXKH01000007">
    <property type="protein sequence ID" value="OJG17750.1"/>
    <property type="molecule type" value="Genomic_DNA"/>
</dbReference>
<sequence length="123" mass="13848">MNSLTNKMVAGTIMLNRQDGTKAFLVHPHEGNLEFATTSVTEEMTGLASVLKMFKEEIHINVSAINLVELTNAHVEEVNLPLFVFEMDEEQSNEIDQEFVWEGPSNLKNLLSSYDFNGVPQFT</sequence>